<dbReference type="GO" id="GO:0000930">
    <property type="term" value="C:gamma-tubulin complex"/>
    <property type="evidence" value="ECO:0007669"/>
    <property type="project" value="TreeGrafter"/>
</dbReference>
<feature type="coiled-coil region" evidence="6">
    <location>
        <begin position="684"/>
        <end position="747"/>
    </location>
</feature>
<dbReference type="CTD" id="39365"/>
<feature type="region of interest" description="Disordered" evidence="7">
    <location>
        <begin position="842"/>
        <end position="877"/>
    </location>
</feature>
<organism evidence="10 11">
    <name type="scientific">Nasonia vitripennis</name>
    <name type="common">Parasitic wasp</name>
    <dbReference type="NCBI Taxonomy" id="7425"/>
    <lineage>
        <taxon>Eukaryota</taxon>
        <taxon>Metazoa</taxon>
        <taxon>Ecdysozoa</taxon>
        <taxon>Arthropoda</taxon>
        <taxon>Hexapoda</taxon>
        <taxon>Insecta</taxon>
        <taxon>Pterygota</taxon>
        <taxon>Neoptera</taxon>
        <taxon>Endopterygota</taxon>
        <taxon>Hymenoptera</taxon>
        <taxon>Apocrita</taxon>
        <taxon>Proctotrupomorpha</taxon>
        <taxon>Chalcidoidea</taxon>
        <taxon>Pteromalidae</taxon>
        <taxon>Pteromalinae</taxon>
        <taxon>Nasonia</taxon>
    </lineage>
</organism>
<comment type="similarity">
    <text evidence="2">Belongs to the TUBGCP family.</text>
</comment>
<evidence type="ECO:0000256" key="3">
    <source>
        <dbReference type="ARBA" id="ARBA00022490"/>
    </source>
</evidence>
<dbReference type="GO" id="GO:0000278">
    <property type="term" value="P:mitotic cell cycle"/>
    <property type="evidence" value="ECO:0007669"/>
    <property type="project" value="TreeGrafter"/>
</dbReference>
<evidence type="ECO:0000256" key="5">
    <source>
        <dbReference type="ARBA" id="ARBA00023212"/>
    </source>
</evidence>
<dbReference type="GO" id="GO:0051321">
    <property type="term" value="P:meiotic cell cycle"/>
    <property type="evidence" value="ECO:0007669"/>
    <property type="project" value="TreeGrafter"/>
</dbReference>
<dbReference type="GO" id="GO:0031122">
    <property type="term" value="P:cytoplasmic microtubule organization"/>
    <property type="evidence" value="ECO:0007669"/>
    <property type="project" value="TreeGrafter"/>
</dbReference>
<protein>
    <recommendedName>
        <fullName evidence="12">Gamma-tubulin complex component 6</fullName>
    </recommendedName>
</protein>
<evidence type="ECO:0000256" key="7">
    <source>
        <dbReference type="SAM" id="MobiDB-lite"/>
    </source>
</evidence>
<dbReference type="GO" id="GO:0005874">
    <property type="term" value="C:microtubule"/>
    <property type="evidence" value="ECO:0007669"/>
    <property type="project" value="UniProtKB-KW"/>
</dbReference>
<dbReference type="Proteomes" id="UP000002358">
    <property type="component" value="Chromosome 1"/>
</dbReference>
<name>A0A7M7H8K4_NASVI</name>
<dbReference type="Gene3D" id="1.20.120.1900">
    <property type="entry name" value="Gamma-tubulin complex, C-terminal domain"/>
    <property type="match status" value="1"/>
</dbReference>
<evidence type="ECO:0000256" key="2">
    <source>
        <dbReference type="ARBA" id="ARBA00010337"/>
    </source>
</evidence>
<evidence type="ECO:0000313" key="10">
    <source>
        <dbReference type="EnsemblMetazoa" id="XP_008202699"/>
    </source>
</evidence>
<dbReference type="Pfam" id="PF04130">
    <property type="entry name" value="GCP_C_terminal"/>
    <property type="match status" value="1"/>
</dbReference>
<evidence type="ECO:0000256" key="6">
    <source>
        <dbReference type="SAM" id="Coils"/>
    </source>
</evidence>
<dbReference type="GeneID" id="100121372"/>
<evidence type="ECO:0000313" key="11">
    <source>
        <dbReference type="Proteomes" id="UP000002358"/>
    </source>
</evidence>
<dbReference type="PANTHER" id="PTHR19302:SF70">
    <property type="entry name" value="GAMMA-TUBULIN COMPLEX COMPONENT 6"/>
    <property type="match status" value="1"/>
</dbReference>
<dbReference type="OrthoDB" id="775571at2759"/>
<dbReference type="InParanoid" id="A0A7M7H8K4"/>
<dbReference type="GO" id="GO:0051225">
    <property type="term" value="P:spindle assembly"/>
    <property type="evidence" value="ECO:0007669"/>
    <property type="project" value="TreeGrafter"/>
</dbReference>
<dbReference type="EnsemblMetazoa" id="XM_008204477">
    <property type="protein sequence ID" value="XP_008202699"/>
    <property type="gene ID" value="LOC100121372"/>
</dbReference>
<feature type="domain" description="Gamma tubulin complex component C-terminal" evidence="8">
    <location>
        <begin position="1391"/>
        <end position="1688"/>
    </location>
</feature>
<reference evidence="10" key="1">
    <citation type="submission" date="2021-01" db="UniProtKB">
        <authorList>
            <consortium name="EnsemblMetazoa"/>
        </authorList>
    </citation>
    <scope>IDENTIFICATION</scope>
</reference>
<evidence type="ECO:0000259" key="9">
    <source>
        <dbReference type="Pfam" id="PF17681"/>
    </source>
</evidence>
<keyword evidence="11" id="KW-1185">Reference proteome</keyword>
<sequence length="1694" mass="195323">MRGEMDQEPQDNDVYGLVRGLCENLFRRHHQAEEHPYLPQQDNEKHLRRFKAKAYEILLNKSGQDYAKHREPCDPIVELLKHAYVLKVGVGRVSQAAELEKYLDEFIDSHLEPDSVVYRTLQFLNCLKSVDFEDETSLDIFYYGRPHPSLPEMLYDEGGIPPFQVYPCEAFYLPKKFETMFKQEQGGVIRYNAAEPGSKLALLNRFTSPNSHVQNTRHNYHFDIKTSNITRRTTELLNGTDVSLSSYFIPQIKDVGSSEDQFQVCKEGIVTEPESPWQCPDPLQWFAEQNRAAADKPTEICEIEDNDADEELAKLDKVWEQMDKFSSLSSHRTWETLGSSDPSKEPPFVSESVEATLHLVNVAQSDVFPDQIVQVSRGEFISNMKLLLLGVESTMFMFNPATGFELKKNLAVRGVSARSLENLSYEVCRWGTCFRNLSDLTVPDSRSGKLRVEGLIFKALCSSIKEFLLFYHAAILKVSLNDASSDAGLLSFLNKVRPLGGLVLRVAELCRCDSHRASPLGEGIGILTHIYKEVTKVTEQRVALVFYSILRECCEVYFRFLQHWIFEGVCADIYEEFMIRVRPQYLRTRGHRFWTRAFSINRASVPGFLSRLTDTILQCGKAVTLLKICDPQNPVCRVSASSQPRVKVCLSVGMLREQARFYEAYEARGEHEQGEEVSLSSAIRDEKEAERRRAELVIAAQQDTLQRLRREREDALRKISKEKSDLLEQLKGQAEEAAQRRIRDRDKELMEDKLLLEDAMKMDEEAKNAEKIERESTIKYYEELAEEAKRHRIHADWRIRRMKLFDERVAAIASMRREFINTPEEPKDFVAAEKDEVDPAEGIVVSQPSSDKPVAEEEVLSEDENSNPTSVKLDDPPVQKNKVKSMVKKLNAMSKAEDQKNQNVVEPAQTTSKPVRPTVLDISSPHRKLSIELTDNLSAAQRNKLKVLQSEFGIITPNNNAPATILRAMENEESRTELTETQINRLRNTQHLTNLNWENIEGNENLKKHLERAEIQEGDQTEIQLNRLRNTQHLTHLNWENIESIENLKKHLESGEIQEGDQTEIQLNRLRNTQHLTHLNWEKIEDNDKLKKQLESAEVQEGDKTEIQLNRLRNTQHLTHLNWENIEENENLKKHLLGEIPEGDKTEIQLNRLRNTQHLTHLNWNDVEGNEQNIHLASDDNTPLTDAEINRNRVMSHFYSRMDELEEHISQPKSENLTACQKNRNRNMAHNTDQFDFEINRFTEREQQQHHLKETPMSTNTDHFTISTHSGSGQVHSCGNTPFSEITNHSDMLFARSTDGMSTDDTSQRSRGSRYFQETPAYPEFIGLGSAANTPSIENQQQQLTVDDVEMIDSTSLQVYLEKSVIIPLRVQSRLVNNAIIKYLVNEHKMLSHLHSLRSYFFLLNGEFAKTLTQSLFRRLYEVSSPLELFNSSTLSNFLEKALVSSLSGSYANSELLSLSAVDVPTYLQTSNPEILSCLSLNYKISWPLNIVFNDVVMQQYSRVFKFLLMVGRVLWVLQEDFQILKIERKAAITENHHKLQLYRHSMMQFMNALHTYLTCSVLHASWSEFERELESATTLDEVYETHVSYIKKILSRCMLNIRGEKMRTCLCNIFMVVLKFHNRIRAQDWSGAQPSSTGPNYENLEKMYVTFCEQRTYLAHVAEKLANSGYQPHLMQFLHALNINHRYDLASKK</sequence>
<dbReference type="PANTHER" id="PTHR19302">
    <property type="entry name" value="GAMMA TUBULIN COMPLEX PROTEIN"/>
    <property type="match status" value="1"/>
</dbReference>
<dbReference type="Pfam" id="PF17681">
    <property type="entry name" value="GCP_N_terminal"/>
    <property type="match status" value="1"/>
</dbReference>
<dbReference type="InterPro" id="IPR041470">
    <property type="entry name" value="GCP_N"/>
</dbReference>
<dbReference type="GO" id="GO:0043015">
    <property type="term" value="F:gamma-tubulin binding"/>
    <property type="evidence" value="ECO:0007669"/>
    <property type="project" value="InterPro"/>
</dbReference>
<feature type="region of interest" description="Disordered" evidence="7">
    <location>
        <begin position="894"/>
        <end position="918"/>
    </location>
</feature>
<dbReference type="RefSeq" id="XP_008202699.1">
    <property type="nucleotide sequence ID" value="XM_008204477.4"/>
</dbReference>
<dbReference type="GO" id="GO:0007020">
    <property type="term" value="P:microtubule nucleation"/>
    <property type="evidence" value="ECO:0007669"/>
    <property type="project" value="InterPro"/>
</dbReference>
<feature type="domain" description="Gamma tubulin complex component protein N-terminal" evidence="9">
    <location>
        <begin position="386"/>
        <end position="641"/>
    </location>
</feature>
<feature type="compositionally biased region" description="Acidic residues" evidence="7">
    <location>
        <begin position="856"/>
        <end position="865"/>
    </location>
</feature>
<dbReference type="GO" id="GO:0051011">
    <property type="term" value="F:microtubule minus-end binding"/>
    <property type="evidence" value="ECO:0007669"/>
    <property type="project" value="TreeGrafter"/>
</dbReference>
<keyword evidence="4" id="KW-0493">Microtubule</keyword>
<keyword evidence="6" id="KW-0175">Coiled coil</keyword>
<keyword evidence="5" id="KW-0206">Cytoskeleton</keyword>
<comment type="subcellular location">
    <subcellularLocation>
        <location evidence="1">Cytoplasm</location>
        <location evidence="1">Cytoskeleton</location>
    </subcellularLocation>
</comment>
<feature type="compositionally biased region" description="Polar residues" evidence="7">
    <location>
        <begin position="901"/>
        <end position="913"/>
    </location>
</feature>
<evidence type="ECO:0000259" key="8">
    <source>
        <dbReference type="Pfam" id="PF04130"/>
    </source>
</evidence>
<keyword evidence="3" id="KW-0963">Cytoplasm</keyword>
<evidence type="ECO:0000256" key="1">
    <source>
        <dbReference type="ARBA" id="ARBA00004245"/>
    </source>
</evidence>
<evidence type="ECO:0008006" key="12">
    <source>
        <dbReference type="Google" id="ProtNLM"/>
    </source>
</evidence>
<dbReference type="KEGG" id="nvi:100121372"/>
<proteinExistence type="inferred from homology"/>
<dbReference type="InterPro" id="IPR007259">
    <property type="entry name" value="GCP"/>
</dbReference>
<dbReference type="GO" id="GO:0000922">
    <property type="term" value="C:spindle pole"/>
    <property type="evidence" value="ECO:0007669"/>
    <property type="project" value="InterPro"/>
</dbReference>
<dbReference type="InterPro" id="IPR040457">
    <property type="entry name" value="GCP_C"/>
</dbReference>
<dbReference type="InterPro" id="IPR042241">
    <property type="entry name" value="GCP_C_sf"/>
</dbReference>
<dbReference type="FunCoup" id="A0A7M7H8K4">
    <property type="interactions" value="18"/>
</dbReference>
<evidence type="ECO:0000256" key="4">
    <source>
        <dbReference type="ARBA" id="ARBA00022701"/>
    </source>
</evidence>
<accession>A0A7M7H8K4</accession>